<keyword evidence="2" id="KW-0963">Cytoplasm</keyword>
<dbReference type="EMBL" id="BJWL01000006">
    <property type="protein sequence ID" value="GFY88546.1"/>
    <property type="molecule type" value="Genomic_DNA"/>
</dbReference>
<dbReference type="GO" id="GO:0005634">
    <property type="term" value="C:nucleus"/>
    <property type="evidence" value="ECO:0007669"/>
    <property type="project" value="TreeGrafter"/>
</dbReference>
<keyword evidence="5" id="KW-0862">Zinc</keyword>
<keyword evidence="3" id="KW-0479">Metal-binding</keyword>
<keyword evidence="9" id="KW-1185">Reference proteome</keyword>
<evidence type="ECO:0000256" key="5">
    <source>
        <dbReference type="ARBA" id="ARBA00022833"/>
    </source>
</evidence>
<dbReference type="Pfam" id="PF04770">
    <property type="entry name" value="ZF-HD_dimer"/>
    <property type="match status" value="1"/>
</dbReference>
<evidence type="ECO:0000256" key="3">
    <source>
        <dbReference type="ARBA" id="ARBA00022723"/>
    </source>
</evidence>
<dbReference type="GO" id="GO:0000976">
    <property type="term" value="F:transcription cis-regulatory region binding"/>
    <property type="evidence" value="ECO:0007669"/>
    <property type="project" value="TreeGrafter"/>
</dbReference>
<dbReference type="Proteomes" id="UP000585474">
    <property type="component" value="Unassembled WGS sequence"/>
</dbReference>
<organism evidence="8 9">
    <name type="scientific">Actinidia rufa</name>
    <dbReference type="NCBI Taxonomy" id="165716"/>
    <lineage>
        <taxon>Eukaryota</taxon>
        <taxon>Viridiplantae</taxon>
        <taxon>Streptophyta</taxon>
        <taxon>Embryophyta</taxon>
        <taxon>Tracheophyta</taxon>
        <taxon>Spermatophyta</taxon>
        <taxon>Magnoliopsida</taxon>
        <taxon>eudicotyledons</taxon>
        <taxon>Gunneridae</taxon>
        <taxon>Pentapetalae</taxon>
        <taxon>asterids</taxon>
        <taxon>Ericales</taxon>
        <taxon>Actinidiaceae</taxon>
        <taxon>Actinidia</taxon>
    </lineage>
</organism>
<evidence type="ECO:0000313" key="8">
    <source>
        <dbReference type="EMBL" id="GFY88546.1"/>
    </source>
</evidence>
<feature type="transmembrane region" description="Helical" evidence="6">
    <location>
        <begin position="79"/>
        <end position="97"/>
    </location>
</feature>
<evidence type="ECO:0000313" key="9">
    <source>
        <dbReference type="Proteomes" id="UP000585474"/>
    </source>
</evidence>
<name>A0A7J0EQS9_9ERIC</name>
<accession>A0A7J0EQS9</accession>
<proteinExistence type="predicted"/>
<dbReference type="GO" id="GO:0005737">
    <property type="term" value="C:cytoplasm"/>
    <property type="evidence" value="ECO:0007669"/>
    <property type="project" value="UniProtKB-SubCell"/>
</dbReference>
<dbReference type="GO" id="GO:0050793">
    <property type="term" value="P:regulation of developmental process"/>
    <property type="evidence" value="ECO:0007669"/>
    <property type="project" value="TreeGrafter"/>
</dbReference>
<evidence type="ECO:0000256" key="4">
    <source>
        <dbReference type="ARBA" id="ARBA00022771"/>
    </source>
</evidence>
<keyword evidence="4" id="KW-0863">Zinc-finger</keyword>
<dbReference type="PROSITE" id="PS51523">
    <property type="entry name" value="ZF_HD_DIMER"/>
    <property type="match status" value="1"/>
</dbReference>
<sequence length="119" mass="13332">MAPKKKASGDGSSRVVRYMECRRNRADASSGATTDALDGCRAFKKVSTAEPEVCATCGCHRSFHRKDVVYRVPSRSSPVHFATMAAAIASPLAILYHRQNKKHRHLRLHHCVGWRLMRN</sequence>
<dbReference type="OrthoDB" id="1929626at2759"/>
<evidence type="ECO:0000256" key="2">
    <source>
        <dbReference type="ARBA" id="ARBA00022490"/>
    </source>
</evidence>
<comment type="caution">
    <text evidence="8">The sequence shown here is derived from an EMBL/GenBank/DDBJ whole genome shotgun (WGS) entry which is preliminary data.</text>
</comment>
<keyword evidence="6" id="KW-0472">Membrane</keyword>
<evidence type="ECO:0000256" key="6">
    <source>
        <dbReference type="SAM" id="Phobius"/>
    </source>
</evidence>
<gene>
    <name evidence="8" type="ORF">Acr_06g0004860</name>
</gene>
<evidence type="ECO:0000256" key="1">
    <source>
        <dbReference type="ARBA" id="ARBA00004496"/>
    </source>
</evidence>
<comment type="subcellular location">
    <subcellularLocation>
        <location evidence="1">Cytoplasm</location>
    </subcellularLocation>
</comment>
<dbReference type="AlphaFoldDB" id="A0A7J0EQS9"/>
<feature type="domain" description="ZF-HD dimerization-type" evidence="7">
    <location>
        <begin position="18"/>
        <end position="67"/>
    </location>
</feature>
<evidence type="ECO:0000259" key="7">
    <source>
        <dbReference type="PROSITE" id="PS51523"/>
    </source>
</evidence>
<dbReference type="InterPro" id="IPR006456">
    <property type="entry name" value="ZF_HD_homeobox_Cys/His_dimer"/>
</dbReference>
<dbReference type="GO" id="GO:0008270">
    <property type="term" value="F:zinc ion binding"/>
    <property type="evidence" value="ECO:0007669"/>
    <property type="project" value="UniProtKB-KW"/>
</dbReference>
<dbReference type="GO" id="GO:0003700">
    <property type="term" value="F:DNA-binding transcription factor activity"/>
    <property type="evidence" value="ECO:0007669"/>
    <property type="project" value="TreeGrafter"/>
</dbReference>
<keyword evidence="6" id="KW-0812">Transmembrane</keyword>
<keyword evidence="6" id="KW-1133">Transmembrane helix</keyword>
<reference evidence="8 9" key="1">
    <citation type="submission" date="2019-07" db="EMBL/GenBank/DDBJ databases">
        <title>De Novo Assembly of kiwifruit Actinidia rufa.</title>
        <authorList>
            <person name="Sugita-Konishi S."/>
            <person name="Sato K."/>
            <person name="Mori E."/>
            <person name="Abe Y."/>
            <person name="Kisaki G."/>
            <person name="Hamano K."/>
            <person name="Suezawa K."/>
            <person name="Otani M."/>
            <person name="Fukuda T."/>
            <person name="Manabe T."/>
            <person name="Gomi K."/>
            <person name="Tabuchi M."/>
            <person name="Akimitsu K."/>
            <person name="Kataoka I."/>
        </authorList>
    </citation>
    <scope>NUCLEOTIDE SEQUENCE [LARGE SCALE GENOMIC DNA]</scope>
    <source>
        <strain evidence="9">cv. Fuchu</strain>
    </source>
</reference>
<dbReference type="PANTHER" id="PTHR31948">
    <property type="entry name" value="ZINC-FINGER HOMEODOMAIN PROTEIN 2"/>
    <property type="match status" value="1"/>
</dbReference>
<protein>
    <recommendedName>
        <fullName evidence="7">ZF-HD dimerization-type domain-containing protein</fullName>
    </recommendedName>
</protein>
<dbReference type="PANTHER" id="PTHR31948:SF162">
    <property type="entry name" value="MINI ZINC FINGER PROTEIN 2"/>
    <property type="match status" value="1"/>
</dbReference>